<dbReference type="KEGG" id="mmai:sS8_3180"/>
<dbReference type="Pfam" id="PF04248">
    <property type="entry name" value="NTP_transf_9"/>
    <property type="match status" value="1"/>
</dbReference>
<dbReference type="Gene3D" id="2.170.150.40">
    <property type="entry name" value="Domain of unknown function (DUF427)"/>
    <property type="match status" value="1"/>
</dbReference>
<proteinExistence type="predicted"/>
<dbReference type="PANTHER" id="PTHR34310">
    <property type="entry name" value="DUF427 DOMAIN PROTEIN (AFU_ORTHOLOGUE AFUA_3G02220)"/>
    <property type="match status" value="1"/>
</dbReference>
<dbReference type="OrthoDB" id="4565346at2"/>
<dbReference type="Proteomes" id="UP000266313">
    <property type="component" value="Chromosome"/>
</dbReference>
<dbReference type="InterPro" id="IPR038694">
    <property type="entry name" value="DUF427_sf"/>
</dbReference>
<keyword evidence="3" id="KW-1185">Reference proteome</keyword>
<evidence type="ECO:0000313" key="2">
    <source>
        <dbReference type="EMBL" id="BBA35123.1"/>
    </source>
</evidence>
<dbReference type="EMBL" id="AP017928">
    <property type="protein sequence ID" value="BBA35123.1"/>
    <property type="molecule type" value="Genomic_DNA"/>
</dbReference>
<organism evidence="2 3">
    <name type="scientific">Methylocaldum marinum</name>
    <dbReference type="NCBI Taxonomy" id="1432792"/>
    <lineage>
        <taxon>Bacteria</taxon>
        <taxon>Pseudomonadati</taxon>
        <taxon>Pseudomonadota</taxon>
        <taxon>Gammaproteobacteria</taxon>
        <taxon>Methylococcales</taxon>
        <taxon>Methylococcaceae</taxon>
        <taxon>Methylocaldum</taxon>
    </lineage>
</organism>
<gene>
    <name evidence="2" type="ORF">sS8_3180</name>
</gene>
<sequence length="129" mass="15388">MKKSPGHQKWPEHKVQETHLGQRVQVRIDGEVVADSSDVIKVDEDRHPVRFYFPRSDVRMDKLERSDTTSECPFKGMAHYFDVKLRDRRLDDSVWTYEDPYEEHQALKDRIAFYDDKFPDIRIELGAKH</sequence>
<feature type="domain" description="DUF427" evidence="1">
    <location>
        <begin position="24"/>
        <end position="115"/>
    </location>
</feature>
<dbReference type="RefSeq" id="WP_119630382.1">
    <property type="nucleotide sequence ID" value="NZ_AP017928.1"/>
</dbReference>
<evidence type="ECO:0000313" key="3">
    <source>
        <dbReference type="Proteomes" id="UP000266313"/>
    </source>
</evidence>
<dbReference type="InterPro" id="IPR007361">
    <property type="entry name" value="DUF427"/>
</dbReference>
<name>A0A250KTW5_9GAMM</name>
<dbReference type="AlphaFoldDB" id="A0A250KTW5"/>
<protein>
    <recommendedName>
        <fullName evidence="1">DUF427 domain-containing protein</fullName>
    </recommendedName>
</protein>
<reference evidence="2 3" key="1">
    <citation type="submission" date="2016-12" db="EMBL/GenBank/DDBJ databases">
        <title>Genome sequencing of Methylocaldum marinum.</title>
        <authorList>
            <person name="Takeuchi M."/>
            <person name="Kamagata Y."/>
            <person name="Hiraoka S."/>
            <person name="Oshima K."/>
            <person name="Hattori M."/>
            <person name="Iwasaki W."/>
        </authorList>
    </citation>
    <scope>NUCLEOTIDE SEQUENCE [LARGE SCALE GENOMIC DNA]</scope>
    <source>
        <strain evidence="2 3">S8</strain>
    </source>
</reference>
<evidence type="ECO:0000259" key="1">
    <source>
        <dbReference type="Pfam" id="PF04248"/>
    </source>
</evidence>
<dbReference type="PANTHER" id="PTHR34310:SF8">
    <property type="entry name" value="CONSERVED PROTEIN"/>
    <property type="match status" value="1"/>
</dbReference>
<accession>A0A250KTW5</accession>